<reference evidence="4" key="1">
    <citation type="submission" date="2016-09" db="EMBL/GenBank/DDBJ databases">
        <authorList>
            <person name="Strepis N."/>
        </authorList>
    </citation>
    <scope>NUCLEOTIDE SEQUENCE [LARGE SCALE GENOMIC DNA]</scope>
</reference>
<keyword evidence="4" id="KW-1185">Reference proteome</keyword>
<sequence>MTCIPKSAGLELQGKTAVLSGATAGVGAQVALTLARHGASICLLTHNLAEAGRLVNQVEDSGGHAWALSCMVEEDAQSYAAFNAARRHFDSGIDIVFTNMGLMPDAPTYPRKTVANLEPSDWRSYMGTALQGVINSTAVALKIMREQDSGGTIINTAFYGMRPRPGLALYNASRSAIRSLVETVNLEAAEGGAPVSAYLLDCESEIDCCGARVVELVLRICAGAYQDDPGLVVVDG</sequence>
<accession>A0A1M4RXY8</accession>
<dbReference type="Pfam" id="PF00106">
    <property type="entry name" value="adh_short"/>
    <property type="match status" value="1"/>
</dbReference>
<dbReference type="RefSeq" id="WP_073328571.1">
    <property type="nucleotide sequence ID" value="NZ_FQTT01000009.1"/>
</dbReference>
<dbReference type="AlphaFoldDB" id="A0A1M4RXY8"/>
<dbReference type="Gene3D" id="3.40.50.720">
    <property type="entry name" value="NAD(P)-binding Rossmann-like Domain"/>
    <property type="match status" value="1"/>
</dbReference>
<dbReference type="InterPro" id="IPR036291">
    <property type="entry name" value="NAD(P)-bd_dom_sf"/>
</dbReference>
<dbReference type="GO" id="GO:0016491">
    <property type="term" value="F:oxidoreductase activity"/>
    <property type="evidence" value="ECO:0007669"/>
    <property type="project" value="UniProtKB-KW"/>
</dbReference>
<comment type="similarity">
    <text evidence="1">Belongs to the short-chain dehydrogenases/reductases (SDR) family.</text>
</comment>
<gene>
    <name evidence="3" type="ORF">ACGLYG10_1010</name>
</gene>
<evidence type="ECO:0000256" key="1">
    <source>
        <dbReference type="ARBA" id="ARBA00006484"/>
    </source>
</evidence>
<evidence type="ECO:0000313" key="3">
    <source>
        <dbReference type="EMBL" id="SHE24801.1"/>
    </source>
</evidence>
<evidence type="ECO:0000313" key="4">
    <source>
        <dbReference type="Proteomes" id="UP000184291"/>
    </source>
</evidence>
<protein>
    <submittedName>
        <fullName evidence="3">Short-chain dehydrogenase/reductase sdr</fullName>
    </submittedName>
</protein>
<dbReference type="STRING" id="1892869.ACGLYG10_1010"/>
<dbReference type="Proteomes" id="UP000184291">
    <property type="component" value="Unassembled WGS sequence"/>
</dbReference>
<dbReference type="SUPFAM" id="SSF51735">
    <property type="entry name" value="NAD(P)-binding Rossmann-fold domains"/>
    <property type="match status" value="1"/>
</dbReference>
<dbReference type="PRINTS" id="PR00081">
    <property type="entry name" value="GDHRDH"/>
</dbReference>
<organism evidence="3 4">
    <name type="scientific">Actinomyces glycerinitolerans</name>
    <dbReference type="NCBI Taxonomy" id="1892869"/>
    <lineage>
        <taxon>Bacteria</taxon>
        <taxon>Bacillati</taxon>
        <taxon>Actinomycetota</taxon>
        <taxon>Actinomycetes</taxon>
        <taxon>Actinomycetales</taxon>
        <taxon>Actinomycetaceae</taxon>
        <taxon>Actinomyces</taxon>
    </lineage>
</organism>
<name>A0A1M4RXY8_9ACTO</name>
<dbReference type="InterPro" id="IPR002347">
    <property type="entry name" value="SDR_fam"/>
</dbReference>
<dbReference type="EMBL" id="FQTT01000009">
    <property type="protein sequence ID" value="SHE24801.1"/>
    <property type="molecule type" value="Genomic_DNA"/>
</dbReference>
<keyword evidence="2" id="KW-0560">Oxidoreductase</keyword>
<dbReference type="PANTHER" id="PTHR43669:SF3">
    <property type="entry name" value="ALCOHOL DEHYDROGENASE, PUTATIVE (AFU_ORTHOLOGUE AFUA_3G03445)-RELATED"/>
    <property type="match status" value="1"/>
</dbReference>
<dbReference type="PANTHER" id="PTHR43669">
    <property type="entry name" value="5-KETO-D-GLUCONATE 5-REDUCTASE"/>
    <property type="match status" value="1"/>
</dbReference>
<evidence type="ECO:0000256" key="2">
    <source>
        <dbReference type="ARBA" id="ARBA00023002"/>
    </source>
</evidence>
<proteinExistence type="inferred from homology"/>
<dbReference type="OrthoDB" id="5198116at2"/>